<evidence type="ECO:0000256" key="2">
    <source>
        <dbReference type="SAM" id="Phobius"/>
    </source>
</evidence>
<keyword evidence="2" id="KW-0472">Membrane</keyword>
<evidence type="ECO:0000259" key="3">
    <source>
        <dbReference type="Pfam" id="PF13828"/>
    </source>
</evidence>
<dbReference type="Proteomes" id="UP000199649">
    <property type="component" value="Chromosome I"/>
</dbReference>
<proteinExistence type="predicted"/>
<evidence type="ECO:0000313" key="4">
    <source>
        <dbReference type="EMBL" id="SDR93043.1"/>
    </source>
</evidence>
<keyword evidence="2" id="KW-0812">Transmembrane</keyword>
<dbReference type="AlphaFoldDB" id="A0A1H1N1V2"/>
<feature type="region of interest" description="Disordered" evidence="1">
    <location>
        <begin position="1"/>
        <end position="39"/>
    </location>
</feature>
<feature type="transmembrane region" description="Helical" evidence="2">
    <location>
        <begin position="119"/>
        <end position="146"/>
    </location>
</feature>
<keyword evidence="5" id="KW-1185">Reference proteome</keyword>
<evidence type="ECO:0000313" key="5">
    <source>
        <dbReference type="Proteomes" id="UP000199649"/>
    </source>
</evidence>
<keyword evidence="2" id="KW-1133">Transmembrane helix</keyword>
<dbReference type="Pfam" id="PF13828">
    <property type="entry name" value="DUF4190"/>
    <property type="match status" value="1"/>
</dbReference>
<dbReference type="RefSeq" id="WP_092666117.1">
    <property type="nucleotide sequence ID" value="NZ_LT629734.1"/>
</dbReference>
<name>A0A1H1N1V2_9MICO</name>
<feature type="transmembrane region" description="Helical" evidence="2">
    <location>
        <begin position="158"/>
        <end position="191"/>
    </location>
</feature>
<reference evidence="5" key="1">
    <citation type="submission" date="2016-10" db="EMBL/GenBank/DDBJ databases">
        <authorList>
            <person name="Varghese N."/>
            <person name="Submissions S."/>
        </authorList>
    </citation>
    <scope>NUCLEOTIDE SEQUENCE [LARGE SCALE GENOMIC DNA]</scope>
    <source>
        <strain evidence="5">DSM 22965</strain>
    </source>
</reference>
<accession>A0A1H1N1V2</accession>
<feature type="compositionally biased region" description="Low complexity" evidence="1">
    <location>
        <begin position="26"/>
        <end position="39"/>
    </location>
</feature>
<dbReference type="STRING" id="684552.SAMN04489719_1149"/>
<dbReference type="EMBL" id="LT629734">
    <property type="protein sequence ID" value="SDR93043.1"/>
    <property type="molecule type" value="Genomic_DNA"/>
</dbReference>
<evidence type="ECO:0000256" key="1">
    <source>
        <dbReference type="SAM" id="MobiDB-lite"/>
    </source>
</evidence>
<organism evidence="4 5">
    <name type="scientific">Agrococcus carbonis</name>
    <dbReference type="NCBI Taxonomy" id="684552"/>
    <lineage>
        <taxon>Bacteria</taxon>
        <taxon>Bacillati</taxon>
        <taxon>Actinomycetota</taxon>
        <taxon>Actinomycetes</taxon>
        <taxon>Micrococcales</taxon>
        <taxon>Microbacteriaceae</taxon>
        <taxon>Agrococcus</taxon>
    </lineage>
</organism>
<dbReference type="InterPro" id="IPR025241">
    <property type="entry name" value="DUF4190"/>
</dbReference>
<protein>
    <recommendedName>
        <fullName evidence="3">DUF4190 domain-containing protein</fullName>
    </recommendedName>
</protein>
<feature type="domain" description="DUF4190" evidence="3">
    <location>
        <begin position="115"/>
        <end position="174"/>
    </location>
</feature>
<gene>
    <name evidence="4" type="ORF">SAMN04489719_1149</name>
</gene>
<sequence length="195" mass="20068">MDPNADRFGPWESGGTAEQSPPAPHAAPHASPHAAPPTATHASAFGAVHHPRFGSPATQFGLPPRVQPHFSAGFDGRDAPLIHPAAAQASSLTPYGVPVYRAPAPAPVPQVQRGLSTTALVLGICSFVFAWIFVVVPIIGIVFGILALRREPAGRVMAIVGLVGSGLGLLLVLLIYVLPLIVLLGAMLFAVPAGP</sequence>
<dbReference type="OrthoDB" id="4794509at2"/>